<dbReference type="GO" id="GO:0008270">
    <property type="term" value="F:zinc ion binding"/>
    <property type="evidence" value="ECO:0007669"/>
    <property type="project" value="UniProtKB-KW"/>
</dbReference>
<name>A0AAV5MLJ6_9ROSI</name>
<dbReference type="CDD" id="cd00303">
    <property type="entry name" value="retropepsin_like"/>
    <property type="match status" value="1"/>
</dbReference>
<evidence type="ECO:0000259" key="13">
    <source>
        <dbReference type="PROSITE" id="PS50878"/>
    </source>
</evidence>
<evidence type="ECO:0000256" key="11">
    <source>
        <dbReference type="SAM" id="MobiDB-lite"/>
    </source>
</evidence>
<dbReference type="SUPFAM" id="SSF57756">
    <property type="entry name" value="Retrovirus zinc finger-like domains"/>
    <property type="match status" value="1"/>
</dbReference>
<dbReference type="InterPro" id="IPR041588">
    <property type="entry name" value="Integrase_H2C2"/>
</dbReference>
<organism evidence="14 15">
    <name type="scientific">Rubroshorea leprosula</name>
    <dbReference type="NCBI Taxonomy" id="152421"/>
    <lineage>
        <taxon>Eukaryota</taxon>
        <taxon>Viridiplantae</taxon>
        <taxon>Streptophyta</taxon>
        <taxon>Embryophyta</taxon>
        <taxon>Tracheophyta</taxon>
        <taxon>Spermatophyta</taxon>
        <taxon>Magnoliopsida</taxon>
        <taxon>eudicotyledons</taxon>
        <taxon>Gunneridae</taxon>
        <taxon>Pentapetalae</taxon>
        <taxon>rosids</taxon>
        <taxon>malvids</taxon>
        <taxon>Malvales</taxon>
        <taxon>Dipterocarpaceae</taxon>
        <taxon>Rubroshorea</taxon>
    </lineage>
</organism>
<sequence>MPPRRQNPPRQRVVRDIEIEELRQQIQRLQERLEAFEGQQAQHPQDEPHESEEDTDNENPFHDLRDNESSSSTEKVRHRRRPQQNAAPKSTDLGIKIDILDFEGRLQPDEFIGWLHTVERVFELKDIPDDKRVKIIAIKLKKHASIWWENLKRSREREGRNKIRTWEKMRRELTQYTMEFEQLMMKCDVQEKDEQTIARYLGGLDYDISKVVQLQQYWTLDDVVRLALRVEKQISKKNITNASKPWDFAASRGTQASKTTAKAPAKTEKEVSSSRPAQSNTRKCFKCQGFGHIASDCPNRRVVTIIRGEIHEASEDEAKKEQNDETGSPQLEEELIPADHGESLVVCNVIIDSGSCENVVSNYMVEKLGLPVKDHPHPYMLQWLRKGNEVKVTKRCLVSFSIGNRYQDEVWCDVIPMDACHLLLGRPWQFDRKAIHNGHANTYSFVRDGVKVKLTPLKPEETLEKKEIRSLLEEFSDVVPDEIPPGLPPMRDIQHAIDFIPGFVIPNKPAYHMNPQEYAKLQRQVKELVEKGLVKESISPCAVPVLLVPKKDGTWRMFVDSRAVNKIIIKYRFPIPRLDDILDQLHGATVFSKIDLRSGYHQIRMRPGDEWKTAFKTRDGLYEWTVMPFGLSNAPSTFMHLMNQVFRPFTGKFVVVYFDDILVYSKNEQEHLDHLRQVFEVLREQKLYANLKKCSFLTTSVTFLGYIITAQGIKMDPSKIDAIVNWPTPTSMHDIRSFHGLASFYRRFIKNFSSIVAPITDSLKGDKFSWSSKTQQSFEELKRKLTETSVLALPNFDLMFEVDCDASNVGIGAVLSQEEFILHSDHEALKHLNSQQKISRRHAAWSEFLQAYPFLLKYKSGVQNRVADALSRRHALLTSLQMKVTGFEVIKELYEDDPDFSNIWQATSNQAFQQYHRQQDYLFKGNRLCVPRCSLQDSIIWKAHNGGLAGHFGRDKTLALIKESFYWPKLEQNVIRHIQRCKVCHQAKTINQNTGSYLPLPIPTSPSDRDVKFMSHFWRTLWRKMGTQLQFSSASHPQTDGQTEAINKILGNLLRSLTNLSGDPGNRIHRSGILNLTKIGVLVSVPTPHLPYGSDIPMVFYLSTAQVVKPN</sequence>
<feature type="region of interest" description="Disordered" evidence="11">
    <location>
        <begin position="30"/>
        <end position="90"/>
    </location>
</feature>
<feature type="region of interest" description="Disordered" evidence="11">
    <location>
        <begin position="250"/>
        <end position="277"/>
    </location>
</feature>
<keyword evidence="8" id="KW-0695">RNA-directed DNA polymerase</keyword>
<dbReference type="Pfam" id="PF00098">
    <property type="entry name" value="zf-CCHC"/>
    <property type="match status" value="1"/>
</dbReference>
<evidence type="ECO:0000313" key="15">
    <source>
        <dbReference type="Proteomes" id="UP001054252"/>
    </source>
</evidence>
<dbReference type="GO" id="GO:0003964">
    <property type="term" value="F:RNA-directed DNA polymerase activity"/>
    <property type="evidence" value="ECO:0007669"/>
    <property type="project" value="UniProtKB-KW"/>
</dbReference>
<dbReference type="PROSITE" id="PS50158">
    <property type="entry name" value="ZF_CCHC"/>
    <property type="match status" value="1"/>
</dbReference>
<feature type="compositionally biased region" description="Basic and acidic residues" evidence="11">
    <location>
        <begin position="59"/>
        <end position="68"/>
    </location>
</feature>
<evidence type="ECO:0008006" key="16">
    <source>
        <dbReference type="Google" id="ProtNLM"/>
    </source>
</evidence>
<dbReference type="InterPro" id="IPR000477">
    <property type="entry name" value="RT_dom"/>
</dbReference>
<keyword evidence="4" id="KW-0540">Nuclease</keyword>
<evidence type="ECO:0000256" key="3">
    <source>
        <dbReference type="ARBA" id="ARBA00022695"/>
    </source>
</evidence>
<dbReference type="Pfam" id="PF00078">
    <property type="entry name" value="RVT_1"/>
    <property type="match status" value="1"/>
</dbReference>
<keyword evidence="3" id="KW-0548">Nucleotidyltransferase</keyword>
<dbReference type="GO" id="GO:0004519">
    <property type="term" value="F:endonuclease activity"/>
    <property type="evidence" value="ECO:0007669"/>
    <property type="project" value="UniProtKB-KW"/>
</dbReference>
<evidence type="ECO:0000256" key="7">
    <source>
        <dbReference type="ARBA" id="ARBA00022801"/>
    </source>
</evidence>
<dbReference type="Gene3D" id="1.10.340.70">
    <property type="match status" value="1"/>
</dbReference>
<keyword evidence="2" id="KW-0808">Transferase</keyword>
<dbReference type="SUPFAM" id="SSF56672">
    <property type="entry name" value="DNA/RNA polymerases"/>
    <property type="match status" value="1"/>
</dbReference>
<dbReference type="Gene3D" id="3.10.10.10">
    <property type="entry name" value="HIV Type 1 Reverse Transcriptase, subunit A, domain 1"/>
    <property type="match status" value="1"/>
</dbReference>
<dbReference type="PROSITE" id="PS50878">
    <property type="entry name" value="RT_POL"/>
    <property type="match status" value="1"/>
</dbReference>
<dbReference type="FunFam" id="1.10.340.70:FF:000001">
    <property type="entry name" value="Retrovirus-related Pol polyprotein from transposon gypsy-like Protein"/>
    <property type="match status" value="1"/>
</dbReference>
<evidence type="ECO:0000256" key="1">
    <source>
        <dbReference type="ARBA" id="ARBA00022670"/>
    </source>
</evidence>
<dbReference type="GO" id="GO:0003677">
    <property type="term" value="F:DNA binding"/>
    <property type="evidence" value="ECO:0007669"/>
    <property type="project" value="UniProtKB-KW"/>
</dbReference>
<dbReference type="InterPro" id="IPR036397">
    <property type="entry name" value="RNaseH_sf"/>
</dbReference>
<dbReference type="GO" id="GO:0004190">
    <property type="term" value="F:aspartic-type endopeptidase activity"/>
    <property type="evidence" value="ECO:0007669"/>
    <property type="project" value="UniProtKB-KW"/>
</dbReference>
<dbReference type="InterPro" id="IPR041577">
    <property type="entry name" value="RT_RNaseH_2"/>
</dbReference>
<dbReference type="FunFam" id="3.30.70.270:FF:000020">
    <property type="entry name" value="Transposon Tf2-6 polyprotein-like Protein"/>
    <property type="match status" value="1"/>
</dbReference>
<gene>
    <name evidence="14" type="ORF">SLEP1_g56740</name>
</gene>
<feature type="domain" description="Reverse transcriptase" evidence="13">
    <location>
        <begin position="529"/>
        <end position="708"/>
    </location>
</feature>
<feature type="domain" description="CCHC-type" evidence="12">
    <location>
        <begin position="282"/>
        <end position="299"/>
    </location>
</feature>
<proteinExistence type="predicted"/>
<dbReference type="Proteomes" id="UP001054252">
    <property type="component" value="Unassembled WGS sequence"/>
</dbReference>
<accession>A0AAV5MLJ6</accession>
<dbReference type="InterPro" id="IPR012337">
    <property type="entry name" value="RNaseH-like_sf"/>
</dbReference>
<keyword evidence="15" id="KW-1185">Reference proteome</keyword>
<protein>
    <recommendedName>
        <fullName evidence="16">Reverse transcriptase</fullName>
    </recommendedName>
</protein>
<evidence type="ECO:0000256" key="9">
    <source>
        <dbReference type="ARBA" id="ARBA00023125"/>
    </source>
</evidence>
<dbReference type="Gene3D" id="3.30.420.10">
    <property type="entry name" value="Ribonuclease H-like superfamily/Ribonuclease H"/>
    <property type="match status" value="1"/>
</dbReference>
<dbReference type="GO" id="GO:0006508">
    <property type="term" value="P:proteolysis"/>
    <property type="evidence" value="ECO:0007669"/>
    <property type="project" value="UniProtKB-KW"/>
</dbReference>
<keyword evidence="6" id="KW-0255">Endonuclease</keyword>
<dbReference type="InterPro" id="IPR043128">
    <property type="entry name" value="Rev_trsase/Diguanyl_cyclase"/>
</dbReference>
<dbReference type="PANTHER" id="PTHR35046:SF26">
    <property type="entry name" value="RNA-DIRECTED DNA POLYMERASE"/>
    <property type="match status" value="1"/>
</dbReference>
<evidence type="ECO:0000256" key="2">
    <source>
        <dbReference type="ARBA" id="ARBA00022679"/>
    </source>
</evidence>
<keyword evidence="7" id="KW-0378">Hydrolase</keyword>
<feature type="compositionally biased region" description="Low complexity" evidence="11">
    <location>
        <begin position="254"/>
        <end position="264"/>
    </location>
</feature>
<evidence type="ECO:0000256" key="4">
    <source>
        <dbReference type="ARBA" id="ARBA00022722"/>
    </source>
</evidence>
<dbReference type="InterPro" id="IPR021109">
    <property type="entry name" value="Peptidase_aspartic_dom_sf"/>
</dbReference>
<dbReference type="SUPFAM" id="SSF53098">
    <property type="entry name" value="Ribonuclease H-like"/>
    <property type="match status" value="1"/>
</dbReference>
<dbReference type="FunFam" id="3.10.10.10:FF:000007">
    <property type="entry name" value="Retrovirus-related Pol polyprotein from transposon 17.6-like Protein"/>
    <property type="match status" value="1"/>
</dbReference>
<evidence type="ECO:0000256" key="8">
    <source>
        <dbReference type="ARBA" id="ARBA00022918"/>
    </source>
</evidence>
<dbReference type="Pfam" id="PF17919">
    <property type="entry name" value="RT_RNaseH_2"/>
    <property type="match status" value="1"/>
</dbReference>
<dbReference type="InterPro" id="IPR036875">
    <property type="entry name" value="Znf_CCHC_sf"/>
</dbReference>
<dbReference type="Gene3D" id="4.10.60.10">
    <property type="entry name" value="Zinc finger, CCHC-type"/>
    <property type="match status" value="1"/>
</dbReference>
<dbReference type="InterPro" id="IPR043502">
    <property type="entry name" value="DNA/RNA_pol_sf"/>
</dbReference>
<keyword evidence="10" id="KW-0479">Metal-binding</keyword>
<evidence type="ECO:0000256" key="10">
    <source>
        <dbReference type="PROSITE-ProRule" id="PRU00047"/>
    </source>
</evidence>
<dbReference type="PANTHER" id="PTHR35046">
    <property type="entry name" value="ZINC KNUCKLE (CCHC-TYPE) FAMILY PROTEIN"/>
    <property type="match status" value="1"/>
</dbReference>
<dbReference type="CDD" id="cd01647">
    <property type="entry name" value="RT_LTR"/>
    <property type="match status" value="1"/>
</dbReference>
<dbReference type="Gene3D" id="2.40.70.10">
    <property type="entry name" value="Acid Proteases"/>
    <property type="match status" value="1"/>
</dbReference>
<evidence type="ECO:0000256" key="5">
    <source>
        <dbReference type="ARBA" id="ARBA00022750"/>
    </source>
</evidence>
<keyword evidence="9" id="KW-0238">DNA-binding</keyword>
<reference evidence="14 15" key="1">
    <citation type="journal article" date="2021" name="Commun. Biol.">
        <title>The genome of Shorea leprosula (Dipterocarpaceae) highlights the ecological relevance of drought in aseasonal tropical rainforests.</title>
        <authorList>
            <person name="Ng K.K.S."/>
            <person name="Kobayashi M.J."/>
            <person name="Fawcett J.A."/>
            <person name="Hatakeyama M."/>
            <person name="Paape T."/>
            <person name="Ng C.H."/>
            <person name="Ang C.C."/>
            <person name="Tnah L.H."/>
            <person name="Lee C.T."/>
            <person name="Nishiyama T."/>
            <person name="Sese J."/>
            <person name="O'Brien M.J."/>
            <person name="Copetti D."/>
            <person name="Mohd Noor M.I."/>
            <person name="Ong R.C."/>
            <person name="Putra M."/>
            <person name="Sireger I.Z."/>
            <person name="Indrioko S."/>
            <person name="Kosugi Y."/>
            <person name="Izuno A."/>
            <person name="Isagi Y."/>
            <person name="Lee S.L."/>
            <person name="Shimizu K.K."/>
        </authorList>
    </citation>
    <scope>NUCLEOTIDE SEQUENCE [LARGE SCALE GENOMIC DNA]</scope>
    <source>
        <strain evidence="14">214</strain>
    </source>
</reference>
<dbReference type="SMART" id="SM00343">
    <property type="entry name" value="ZnF_C2HC"/>
    <property type="match status" value="1"/>
</dbReference>
<evidence type="ECO:0000256" key="6">
    <source>
        <dbReference type="ARBA" id="ARBA00022759"/>
    </source>
</evidence>
<dbReference type="Gene3D" id="3.30.70.270">
    <property type="match status" value="2"/>
</dbReference>
<evidence type="ECO:0000313" key="14">
    <source>
        <dbReference type="EMBL" id="GKV50024.1"/>
    </source>
</evidence>
<keyword evidence="10" id="KW-0862">Zinc</keyword>
<evidence type="ECO:0000259" key="12">
    <source>
        <dbReference type="PROSITE" id="PS50158"/>
    </source>
</evidence>
<dbReference type="EMBL" id="BPVZ01000333">
    <property type="protein sequence ID" value="GKV50024.1"/>
    <property type="molecule type" value="Genomic_DNA"/>
</dbReference>
<keyword evidence="10" id="KW-0863">Zinc-finger</keyword>
<dbReference type="Pfam" id="PF17921">
    <property type="entry name" value="Integrase_H2C2"/>
    <property type="match status" value="1"/>
</dbReference>
<keyword evidence="5" id="KW-0064">Aspartyl protease</keyword>
<dbReference type="InterPro" id="IPR001878">
    <property type="entry name" value="Znf_CCHC"/>
</dbReference>
<keyword evidence="1" id="KW-0645">Protease</keyword>
<dbReference type="AlphaFoldDB" id="A0AAV5MLJ6"/>
<comment type="caution">
    <text evidence="14">The sequence shown here is derived from an EMBL/GenBank/DDBJ whole genome shotgun (WGS) entry which is preliminary data.</text>
</comment>